<proteinExistence type="predicted"/>
<sequence length="78" mass="8967">MEDEIADSDDELKNTILINKMINDKAVSLDECMKKLKEMVKIDRWDRIEGIIYDDPYVPSAKHSAIVANDRSGVPRLF</sequence>
<protein>
    <submittedName>
        <fullName evidence="1">Uncharacterized protein</fullName>
    </submittedName>
</protein>
<dbReference type="EMBL" id="FQXJ01000003">
    <property type="protein sequence ID" value="SHH12665.1"/>
    <property type="molecule type" value="Genomic_DNA"/>
</dbReference>
<reference evidence="2" key="1">
    <citation type="submission" date="2016-11" db="EMBL/GenBank/DDBJ databases">
        <authorList>
            <person name="Varghese N."/>
            <person name="Submissions S."/>
        </authorList>
    </citation>
    <scope>NUCLEOTIDE SEQUENCE [LARGE SCALE GENOMIC DNA]</scope>
    <source>
        <strain evidence="2">DSM 15449</strain>
    </source>
</reference>
<gene>
    <name evidence="1" type="ORF">SAMN02746098_00238</name>
</gene>
<dbReference type="Proteomes" id="UP000183954">
    <property type="component" value="Unassembled WGS sequence"/>
</dbReference>
<dbReference type="AlphaFoldDB" id="A0A1M5QER7"/>
<keyword evidence="2" id="KW-1185">Reference proteome</keyword>
<accession>A0A1M5QER7</accession>
<name>A0A1M5QER7_9FIRM</name>
<organism evidence="1 2">
    <name type="scientific">Desulfosporosinus lacus DSM 15449</name>
    <dbReference type="NCBI Taxonomy" id="1121420"/>
    <lineage>
        <taxon>Bacteria</taxon>
        <taxon>Bacillati</taxon>
        <taxon>Bacillota</taxon>
        <taxon>Clostridia</taxon>
        <taxon>Eubacteriales</taxon>
        <taxon>Desulfitobacteriaceae</taxon>
        <taxon>Desulfosporosinus</taxon>
    </lineage>
</organism>
<evidence type="ECO:0000313" key="2">
    <source>
        <dbReference type="Proteomes" id="UP000183954"/>
    </source>
</evidence>
<dbReference type="RefSeq" id="WP_073027219.1">
    <property type="nucleotide sequence ID" value="NZ_FQXJ01000003.1"/>
</dbReference>
<evidence type="ECO:0000313" key="1">
    <source>
        <dbReference type="EMBL" id="SHH12665.1"/>
    </source>
</evidence>